<feature type="transmembrane region" description="Helical" evidence="1">
    <location>
        <begin position="75"/>
        <end position="101"/>
    </location>
</feature>
<evidence type="ECO:0000256" key="1">
    <source>
        <dbReference type="SAM" id="Phobius"/>
    </source>
</evidence>
<evidence type="ECO:0000313" key="3">
    <source>
        <dbReference type="WBParaSite" id="PDA_v2.g25513.t1"/>
    </source>
</evidence>
<proteinExistence type="predicted"/>
<protein>
    <submittedName>
        <fullName evidence="3">G protein-coupled receptor</fullName>
    </submittedName>
</protein>
<dbReference type="WBParaSite" id="PDA_v2.g25513.t1">
    <property type="protein sequence ID" value="PDA_v2.g25513.t1"/>
    <property type="gene ID" value="PDA_v2.g25513"/>
</dbReference>
<keyword evidence="2" id="KW-1185">Reference proteome</keyword>
<feature type="transmembrane region" description="Helical" evidence="1">
    <location>
        <begin position="113"/>
        <end position="134"/>
    </location>
</feature>
<accession>A0A914Q8V1</accession>
<feature type="transmembrane region" description="Helical" evidence="1">
    <location>
        <begin position="25"/>
        <end position="46"/>
    </location>
</feature>
<dbReference type="InterPro" id="IPR019428">
    <property type="entry name" value="7TM_GPCR_serpentine_rcpt_Str"/>
</dbReference>
<dbReference type="PANTHER" id="PTHR22943:SF248">
    <property type="entry name" value="SEVEN TM RECEPTOR"/>
    <property type="match status" value="1"/>
</dbReference>
<sequence>MIEYWLEEFPSGPTFLARKIGDIELISFVGFALITSAVSYSLVLYYSIRISRHLSHHTNTFKQTKIPNKQLHRTLIAQAFGPLIVGNGPIFLLIVMIFVGIENNNASIALSSMFGYVGVVNPLAALIIIAPYRIHITQIFKIRHTASIHANAIVSIPNTKSSTRAMPNILLPQ</sequence>
<evidence type="ECO:0000313" key="2">
    <source>
        <dbReference type="Proteomes" id="UP000887578"/>
    </source>
</evidence>
<keyword evidence="1" id="KW-1133">Transmembrane helix</keyword>
<name>A0A914Q8V1_9BILA</name>
<keyword evidence="1" id="KW-0472">Membrane</keyword>
<dbReference type="Pfam" id="PF10326">
    <property type="entry name" value="7TM_GPCR_Str"/>
    <property type="match status" value="1"/>
</dbReference>
<reference evidence="3" key="1">
    <citation type="submission" date="2022-11" db="UniProtKB">
        <authorList>
            <consortium name="WormBaseParasite"/>
        </authorList>
    </citation>
    <scope>IDENTIFICATION</scope>
</reference>
<dbReference type="SUPFAM" id="SSF81321">
    <property type="entry name" value="Family A G protein-coupled receptor-like"/>
    <property type="match status" value="1"/>
</dbReference>
<dbReference type="PANTHER" id="PTHR22943">
    <property type="entry name" value="7-TRANSMEMBRANE DOMAIN RECEPTOR C.ELEGANS"/>
    <property type="match status" value="1"/>
</dbReference>
<keyword evidence="1" id="KW-0812">Transmembrane</keyword>
<organism evidence="2 3">
    <name type="scientific">Panagrolaimus davidi</name>
    <dbReference type="NCBI Taxonomy" id="227884"/>
    <lineage>
        <taxon>Eukaryota</taxon>
        <taxon>Metazoa</taxon>
        <taxon>Ecdysozoa</taxon>
        <taxon>Nematoda</taxon>
        <taxon>Chromadorea</taxon>
        <taxon>Rhabditida</taxon>
        <taxon>Tylenchina</taxon>
        <taxon>Panagrolaimomorpha</taxon>
        <taxon>Panagrolaimoidea</taxon>
        <taxon>Panagrolaimidae</taxon>
        <taxon>Panagrolaimus</taxon>
    </lineage>
</organism>
<dbReference type="AlphaFoldDB" id="A0A914Q8V1"/>
<dbReference type="Proteomes" id="UP000887578">
    <property type="component" value="Unplaced"/>
</dbReference>